<dbReference type="EMBL" id="LR797379">
    <property type="protein sequence ID" value="CAB4211722.1"/>
    <property type="molecule type" value="Genomic_DNA"/>
</dbReference>
<sequence>MAIVQAFCTSFKKQLLEGVHDFRITGGDVFKIALYVEAANLNSTTSAYSAVNEISGAGYTAGGLALTNIIPTEYNLAGVCSFQTAIWSGATFSARGALIYNTTPAHTYTNPSCLVLDFGTTRFAVNNVFQVQFPQITDLSAIVRIN</sequence>
<evidence type="ECO:0000313" key="3">
    <source>
        <dbReference type="EMBL" id="CAB4195354.1"/>
    </source>
</evidence>
<proteinExistence type="predicted"/>
<gene>
    <name evidence="2" type="ORF">UFOVP1070_77</name>
    <name evidence="3" type="ORF">UFOVP1302_6</name>
    <name evidence="4" type="ORF">UFOVP1416_25</name>
    <name evidence="1" type="ORF">UFOVP895_9</name>
</gene>
<accession>A0A6J5RTW1</accession>
<dbReference type="EMBL" id="LR796842">
    <property type="protein sequence ID" value="CAB4169410.1"/>
    <property type="molecule type" value="Genomic_DNA"/>
</dbReference>
<dbReference type="EMBL" id="LR797245">
    <property type="protein sequence ID" value="CAB4195354.1"/>
    <property type="molecule type" value="Genomic_DNA"/>
</dbReference>
<protein>
    <submittedName>
        <fullName evidence="3">Uncharacterized protein</fullName>
    </submittedName>
</protein>
<evidence type="ECO:0000313" key="4">
    <source>
        <dbReference type="EMBL" id="CAB4211722.1"/>
    </source>
</evidence>
<dbReference type="EMBL" id="LR797017">
    <property type="protein sequence ID" value="CAB4181888.1"/>
    <property type="molecule type" value="Genomic_DNA"/>
</dbReference>
<evidence type="ECO:0000313" key="2">
    <source>
        <dbReference type="EMBL" id="CAB4181888.1"/>
    </source>
</evidence>
<reference evidence="3" key="1">
    <citation type="submission" date="2020-05" db="EMBL/GenBank/DDBJ databases">
        <authorList>
            <person name="Chiriac C."/>
            <person name="Salcher M."/>
            <person name="Ghai R."/>
            <person name="Kavagutti S V."/>
        </authorList>
    </citation>
    <scope>NUCLEOTIDE SEQUENCE</scope>
</reference>
<organism evidence="3">
    <name type="scientific">uncultured Caudovirales phage</name>
    <dbReference type="NCBI Taxonomy" id="2100421"/>
    <lineage>
        <taxon>Viruses</taxon>
        <taxon>Duplodnaviria</taxon>
        <taxon>Heunggongvirae</taxon>
        <taxon>Uroviricota</taxon>
        <taxon>Caudoviricetes</taxon>
        <taxon>Peduoviridae</taxon>
        <taxon>Maltschvirus</taxon>
        <taxon>Maltschvirus maltsch</taxon>
    </lineage>
</organism>
<evidence type="ECO:0000313" key="1">
    <source>
        <dbReference type="EMBL" id="CAB4169410.1"/>
    </source>
</evidence>
<name>A0A6J5RTW1_9CAUD</name>